<keyword evidence="7 12" id="KW-0479">Metal-binding</keyword>
<comment type="subcellular location">
    <subcellularLocation>
        <location evidence="2">Membrane</location>
        <topology evidence="2">Multi-pass membrane protein</topology>
    </subcellularLocation>
</comment>
<evidence type="ECO:0000256" key="6">
    <source>
        <dbReference type="ARBA" id="ARBA00022692"/>
    </source>
</evidence>
<dbReference type="Proteomes" id="UP000319897">
    <property type="component" value="Unassembled WGS sequence"/>
</dbReference>
<keyword evidence="6 13" id="KW-0812">Transmembrane</keyword>
<dbReference type="InterPro" id="IPR014314">
    <property type="entry name" value="Succ_DH_cytb556"/>
</dbReference>
<dbReference type="NCBIfam" id="TIGR02970">
    <property type="entry name" value="succ_dehyd_cytB"/>
    <property type="match status" value="1"/>
</dbReference>
<reference evidence="14 15" key="1">
    <citation type="submission" date="2019-06" db="EMBL/GenBank/DDBJ databases">
        <authorList>
            <person name="Lee I."/>
            <person name="Jang G.I."/>
            <person name="Hwang C.Y."/>
        </authorList>
    </citation>
    <scope>NUCLEOTIDE SEQUENCE [LARGE SCALE GENOMIC DNA]</scope>
    <source>
        <strain evidence="14 15">PAMC 28131</strain>
    </source>
</reference>
<comment type="similarity">
    <text evidence="3">Belongs to the cytochrome b560 family.</text>
</comment>
<comment type="cofactor">
    <cofactor evidence="12">
        <name>heme</name>
        <dbReference type="ChEBI" id="CHEBI:30413"/>
    </cofactor>
    <text evidence="12">The heme is bound between the two transmembrane subunits.</text>
</comment>
<organism evidence="14 15">
    <name type="scientific">Sandaracinobacter neustonicus</name>
    <dbReference type="NCBI Taxonomy" id="1715348"/>
    <lineage>
        <taxon>Bacteria</taxon>
        <taxon>Pseudomonadati</taxon>
        <taxon>Pseudomonadota</taxon>
        <taxon>Alphaproteobacteria</taxon>
        <taxon>Sphingomonadales</taxon>
        <taxon>Sphingosinicellaceae</taxon>
        <taxon>Sandaracinobacter</taxon>
    </lineage>
</organism>
<dbReference type="AlphaFoldDB" id="A0A501XL59"/>
<dbReference type="GO" id="GO:0016020">
    <property type="term" value="C:membrane"/>
    <property type="evidence" value="ECO:0007669"/>
    <property type="project" value="UniProtKB-SubCell"/>
</dbReference>
<dbReference type="PIRSF" id="PIRSF000178">
    <property type="entry name" value="SDH_cyt_b560"/>
    <property type="match status" value="1"/>
</dbReference>
<dbReference type="Gene3D" id="1.20.1300.10">
    <property type="entry name" value="Fumarate reductase/succinate dehydrogenase, transmembrane subunit"/>
    <property type="match status" value="1"/>
</dbReference>
<dbReference type="InterPro" id="IPR000701">
    <property type="entry name" value="SuccDH_FuR_B_TM-su"/>
</dbReference>
<dbReference type="GO" id="GO:0046872">
    <property type="term" value="F:metal ion binding"/>
    <property type="evidence" value="ECO:0007669"/>
    <property type="project" value="UniProtKB-KW"/>
</dbReference>
<feature type="transmembrane region" description="Helical" evidence="13">
    <location>
        <begin position="106"/>
        <end position="126"/>
    </location>
</feature>
<proteinExistence type="inferred from homology"/>
<dbReference type="InterPro" id="IPR018495">
    <property type="entry name" value="Succ_DH_cyt_bsu_CS"/>
</dbReference>
<dbReference type="PROSITE" id="PS01000">
    <property type="entry name" value="SDH_CYT_1"/>
    <property type="match status" value="1"/>
</dbReference>
<dbReference type="EMBL" id="VFSU01000024">
    <property type="protein sequence ID" value="TPE61159.1"/>
    <property type="molecule type" value="Genomic_DNA"/>
</dbReference>
<evidence type="ECO:0000256" key="3">
    <source>
        <dbReference type="ARBA" id="ARBA00007244"/>
    </source>
</evidence>
<dbReference type="InterPro" id="IPR034804">
    <property type="entry name" value="SQR/QFR_C/D"/>
</dbReference>
<keyword evidence="9 12" id="KW-0408">Iron</keyword>
<dbReference type="PROSITE" id="PS01001">
    <property type="entry name" value="SDH_CYT_2"/>
    <property type="match status" value="1"/>
</dbReference>
<feature type="transmembrane region" description="Helical" evidence="13">
    <location>
        <begin position="28"/>
        <end position="46"/>
    </location>
</feature>
<dbReference type="GO" id="GO:0009055">
    <property type="term" value="F:electron transfer activity"/>
    <property type="evidence" value="ECO:0007669"/>
    <property type="project" value="InterPro"/>
</dbReference>
<keyword evidence="8 13" id="KW-1133">Transmembrane helix</keyword>
<protein>
    <recommendedName>
        <fullName evidence="4">Succinate dehydrogenase cytochrome b556 subunit</fullName>
    </recommendedName>
</protein>
<evidence type="ECO:0000313" key="15">
    <source>
        <dbReference type="Proteomes" id="UP000319897"/>
    </source>
</evidence>
<feature type="binding site" description="axial binding residue" evidence="12">
    <location>
        <position position="81"/>
    </location>
    <ligand>
        <name>heme</name>
        <dbReference type="ChEBI" id="CHEBI:30413"/>
        <note>ligand shared with second transmembrane subunit</note>
    </ligand>
    <ligandPart>
        <name>Fe</name>
        <dbReference type="ChEBI" id="CHEBI:18248"/>
    </ligandPart>
</feature>
<comment type="subunit">
    <text evidence="11">Part of an enzyme complex containing four subunits: a flavoprotein, an iron-sulfur protein, plus two membrane-anchoring proteins, SdhC and SdhD. The complex can form homotrimers.</text>
</comment>
<keyword evidence="10 13" id="KW-0472">Membrane</keyword>
<name>A0A501XL59_9SPHN</name>
<evidence type="ECO:0000256" key="5">
    <source>
        <dbReference type="ARBA" id="ARBA00022617"/>
    </source>
</evidence>
<evidence type="ECO:0000313" key="14">
    <source>
        <dbReference type="EMBL" id="TPE61159.1"/>
    </source>
</evidence>
<evidence type="ECO:0000256" key="8">
    <source>
        <dbReference type="ARBA" id="ARBA00022989"/>
    </source>
</evidence>
<evidence type="ECO:0000256" key="7">
    <source>
        <dbReference type="ARBA" id="ARBA00022723"/>
    </source>
</evidence>
<feature type="transmembrane region" description="Helical" evidence="13">
    <location>
        <begin position="58"/>
        <end position="79"/>
    </location>
</feature>
<evidence type="ECO:0000256" key="4">
    <source>
        <dbReference type="ARBA" id="ARBA00020076"/>
    </source>
</evidence>
<dbReference type="CDD" id="cd03499">
    <property type="entry name" value="SQR_TypeC_SdhC"/>
    <property type="match status" value="1"/>
</dbReference>
<comment type="caution">
    <text evidence="14">The sequence shown here is derived from an EMBL/GenBank/DDBJ whole genome shotgun (WGS) entry which is preliminary data.</text>
</comment>
<dbReference type="SUPFAM" id="SSF81343">
    <property type="entry name" value="Fumarate reductase respiratory complex transmembrane subunits"/>
    <property type="match status" value="1"/>
</dbReference>
<dbReference type="RefSeq" id="WP_140928217.1">
    <property type="nucleotide sequence ID" value="NZ_VFSU01000024.1"/>
</dbReference>
<dbReference type="PANTHER" id="PTHR10978">
    <property type="entry name" value="SUCCINATE DEHYDROGENASE CYTOCHROME B560 SUBUNIT"/>
    <property type="match status" value="1"/>
</dbReference>
<dbReference type="GO" id="GO:0006099">
    <property type="term" value="P:tricarboxylic acid cycle"/>
    <property type="evidence" value="ECO:0007669"/>
    <property type="project" value="InterPro"/>
</dbReference>
<keyword evidence="15" id="KW-1185">Reference proteome</keyword>
<evidence type="ECO:0000256" key="1">
    <source>
        <dbReference type="ARBA" id="ARBA00004050"/>
    </source>
</evidence>
<dbReference type="Pfam" id="PF01127">
    <property type="entry name" value="Sdh_cyt"/>
    <property type="match status" value="1"/>
</dbReference>
<sequence>MASSRPLSPHLSVWKWRVHAITSITHRITGNGLAFVGLALFAWWLAAAATSKEAYETFLSVATSPFGWLVWVGLSWFFFQHLLSGIRHLLMDTGWGYELGVAKASATWTFVGSVLLTALFWGAVLFGRGAF</sequence>
<evidence type="ECO:0000256" key="10">
    <source>
        <dbReference type="ARBA" id="ARBA00023136"/>
    </source>
</evidence>
<comment type="function">
    <text evidence="1">Membrane-anchoring subunit of succinate dehydrogenase (SDH).</text>
</comment>
<gene>
    <name evidence="14" type="primary">sdhC</name>
    <name evidence="14" type="ORF">FJQ54_09715</name>
</gene>
<evidence type="ECO:0000256" key="11">
    <source>
        <dbReference type="ARBA" id="ARBA00025912"/>
    </source>
</evidence>
<dbReference type="OrthoDB" id="9799441at2"/>
<evidence type="ECO:0000256" key="9">
    <source>
        <dbReference type="ARBA" id="ARBA00023004"/>
    </source>
</evidence>
<keyword evidence="5 12" id="KW-0349">Heme</keyword>
<evidence type="ECO:0000256" key="12">
    <source>
        <dbReference type="PIRSR" id="PIRSR000178-1"/>
    </source>
</evidence>
<dbReference type="PANTHER" id="PTHR10978:SF5">
    <property type="entry name" value="SUCCINATE DEHYDROGENASE CYTOCHROME B560 SUBUNIT, MITOCHONDRIAL"/>
    <property type="match status" value="1"/>
</dbReference>
<accession>A0A501XL59</accession>
<evidence type="ECO:0000256" key="2">
    <source>
        <dbReference type="ARBA" id="ARBA00004141"/>
    </source>
</evidence>
<evidence type="ECO:0000256" key="13">
    <source>
        <dbReference type="SAM" id="Phobius"/>
    </source>
</evidence>